<comment type="caution">
    <text evidence="1">The sequence shown here is derived from an EMBL/GenBank/DDBJ whole genome shotgun (WGS) entry which is preliminary data.</text>
</comment>
<proteinExistence type="predicted"/>
<name>A0A815UHR3_ADIRI</name>
<organism evidence="1 2">
    <name type="scientific">Adineta ricciae</name>
    <name type="common">Rotifer</name>
    <dbReference type="NCBI Taxonomy" id="249248"/>
    <lineage>
        <taxon>Eukaryota</taxon>
        <taxon>Metazoa</taxon>
        <taxon>Spiralia</taxon>
        <taxon>Gnathifera</taxon>
        <taxon>Rotifera</taxon>
        <taxon>Eurotatoria</taxon>
        <taxon>Bdelloidea</taxon>
        <taxon>Adinetida</taxon>
        <taxon>Adinetidae</taxon>
        <taxon>Adineta</taxon>
    </lineage>
</organism>
<evidence type="ECO:0000313" key="1">
    <source>
        <dbReference type="EMBL" id="CAF1517816.1"/>
    </source>
</evidence>
<sequence length="572" mass="65423">MERSSLISVNVKYDEKELTYFITMEGKLSSALSYFILDLKSILLTSKNPFIVFDELGRCLMEDRLVGELYRSDENTPVQIHIVQCNEQTNFCCQVTFIENTEYSQSECFMPTTLWKQMNLWLKSQNILSENAKESYCFWYIEQQCMIDNNQSLSSVLNQVESITVDVIDDTDFVDVIVSFDGNRRSVHVLKASSVKVLLDNLRYLNTKNFNISSTDCTLVLLSDEDEQKILEISDMENSIGQYVSTVGKAIQFQISILIKLIDYETKEEIAVPVSCGNLTVEQLMKLSKITDARIHPASNSTKMVLPMNYQLTVNNETQLFLVHHHQTCLVSIERLKGILISLNDELITQQYISNTTVGDIYKQNKDIIEENQYLLYGQDIVPSCGTVLQLLIRTVDSPIDFRIIDQKLVAKVTVTYTEQETSIEFQCKETMMMSRVRQIVCQLWKLNEQFYSFILTDGSEIACYDYTLNDLGENIDDVQLTLVCAAEVTCTISYGDVVITMPTADEVLAKDIIKQALEKLHIPLEEYDRFELNVLEDPENPSGVNENSSIADIREDLPDDMTTIPFLLLKQ</sequence>
<accession>A0A815UHR3</accession>
<evidence type="ECO:0000313" key="2">
    <source>
        <dbReference type="Proteomes" id="UP000663852"/>
    </source>
</evidence>
<protein>
    <submittedName>
        <fullName evidence="1">Uncharacterized protein</fullName>
    </submittedName>
</protein>
<dbReference type="AlphaFoldDB" id="A0A815UHR3"/>
<reference evidence="1" key="1">
    <citation type="submission" date="2021-02" db="EMBL/GenBank/DDBJ databases">
        <authorList>
            <person name="Nowell W R."/>
        </authorList>
    </citation>
    <scope>NUCLEOTIDE SEQUENCE</scope>
</reference>
<gene>
    <name evidence="1" type="ORF">EDS130_LOCUS43671</name>
</gene>
<dbReference type="EMBL" id="CAJNOJ010000746">
    <property type="protein sequence ID" value="CAF1517816.1"/>
    <property type="molecule type" value="Genomic_DNA"/>
</dbReference>
<dbReference type="OrthoDB" id="10056751at2759"/>
<dbReference type="Proteomes" id="UP000663852">
    <property type="component" value="Unassembled WGS sequence"/>
</dbReference>